<comment type="similarity">
    <text evidence="2">Belongs to the GDT1 family.</text>
</comment>
<dbReference type="GO" id="GO:0016020">
    <property type="term" value="C:membrane"/>
    <property type="evidence" value="ECO:0007669"/>
    <property type="project" value="UniProtKB-SubCell"/>
</dbReference>
<dbReference type="InterPro" id="IPR001727">
    <property type="entry name" value="GDT1-like"/>
</dbReference>
<dbReference type="Pfam" id="PF01169">
    <property type="entry name" value="GDT1"/>
    <property type="match status" value="2"/>
</dbReference>
<feature type="transmembrane region" description="Helical" evidence="6">
    <location>
        <begin position="43"/>
        <end position="62"/>
    </location>
</feature>
<name>A0A0F9QNY5_9ZZZZ</name>
<evidence type="ECO:0000256" key="4">
    <source>
        <dbReference type="ARBA" id="ARBA00022989"/>
    </source>
</evidence>
<evidence type="ECO:0000256" key="3">
    <source>
        <dbReference type="ARBA" id="ARBA00022692"/>
    </source>
</evidence>
<sequence>MDWIILLTTFGLLFLGELGDKTQLIVFNLSLEQEKPYKVGIGATLGFAVIVTLGVFIGAVLTKFIPLSVINIISGIMFIVIGLLGIPGIKKIYNEKKNRVVVEEINDPIKVEEFDNNNTPTSMLSKVKKNGYLAGFFSIFIMELGDKTQILTITLASKSNSPIEVWIGSFLALITLAWLGVFFGALIAKKIPKFYLKLGSVIIFITIGVITLLTSI</sequence>
<dbReference type="AlphaFoldDB" id="A0A0F9QNY5"/>
<comment type="caution">
    <text evidence="7">The sequence shown here is derived from an EMBL/GenBank/DDBJ whole genome shotgun (WGS) entry which is preliminary data.</text>
</comment>
<feature type="transmembrane region" description="Helical" evidence="6">
    <location>
        <begin position="165"/>
        <end position="187"/>
    </location>
</feature>
<keyword evidence="5 6" id="KW-0472">Membrane</keyword>
<dbReference type="PANTHER" id="PTHR12608">
    <property type="entry name" value="TRANSMEMBRANE PROTEIN HTP-1 RELATED"/>
    <property type="match status" value="1"/>
</dbReference>
<dbReference type="EMBL" id="LAZR01001467">
    <property type="protein sequence ID" value="KKN44149.1"/>
    <property type="molecule type" value="Genomic_DNA"/>
</dbReference>
<dbReference type="InterPro" id="IPR036259">
    <property type="entry name" value="MFS_trans_sf"/>
</dbReference>
<accession>A0A0F9QNY5</accession>
<dbReference type="PANTHER" id="PTHR12608:SF1">
    <property type="entry name" value="TRANSMEMBRANE PROTEIN 165"/>
    <property type="match status" value="1"/>
</dbReference>
<organism evidence="7">
    <name type="scientific">marine sediment metagenome</name>
    <dbReference type="NCBI Taxonomy" id="412755"/>
    <lineage>
        <taxon>unclassified sequences</taxon>
        <taxon>metagenomes</taxon>
        <taxon>ecological metagenomes</taxon>
    </lineage>
</organism>
<keyword evidence="4 6" id="KW-1133">Transmembrane helix</keyword>
<keyword evidence="3 6" id="KW-0812">Transmembrane</keyword>
<dbReference type="GO" id="GO:0046873">
    <property type="term" value="F:metal ion transmembrane transporter activity"/>
    <property type="evidence" value="ECO:0007669"/>
    <property type="project" value="InterPro"/>
</dbReference>
<feature type="transmembrane region" description="Helical" evidence="6">
    <location>
        <begin position="194"/>
        <end position="213"/>
    </location>
</feature>
<evidence type="ECO:0000256" key="5">
    <source>
        <dbReference type="ARBA" id="ARBA00023136"/>
    </source>
</evidence>
<dbReference type="SUPFAM" id="SSF103473">
    <property type="entry name" value="MFS general substrate transporter"/>
    <property type="match status" value="1"/>
</dbReference>
<reference evidence="7" key="1">
    <citation type="journal article" date="2015" name="Nature">
        <title>Complex archaea that bridge the gap between prokaryotes and eukaryotes.</title>
        <authorList>
            <person name="Spang A."/>
            <person name="Saw J.H."/>
            <person name="Jorgensen S.L."/>
            <person name="Zaremba-Niedzwiedzka K."/>
            <person name="Martijn J."/>
            <person name="Lind A.E."/>
            <person name="van Eijk R."/>
            <person name="Schleper C."/>
            <person name="Guy L."/>
            <person name="Ettema T.J."/>
        </authorList>
    </citation>
    <scope>NUCLEOTIDE SEQUENCE</scope>
</reference>
<comment type="subcellular location">
    <subcellularLocation>
        <location evidence="1">Membrane</location>
        <topology evidence="1">Multi-pass membrane protein</topology>
    </subcellularLocation>
</comment>
<proteinExistence type="inferred from homology"/>
<gene>
    <name evidence="7" type="ORF">LCGC14_0696050</name>
</gene>
<evidence type="ECO:0000256" key="1">
    <source>
        <dbReference type="ARBA" id="ARBA00004141"/>
    </source>
</evidence>
<evidence type="ECO:0008006" key="8">
    <source>
        <dbReference type="Google" id="ProtNLM"/>
    </source>
</evidence>
<evidence type="ECO:0000256" key="2">
    <source>
        <dbReference type="ARBA" id="ARBA00009190"/>
    </source>
</evidence>
<evidence type="ECO:0000256" key="6">
    <source>
        <dbReference type="SAM" id="Phobius"/>
    </source>
</evidence>
<feature type="transmembrane region" description="Helical" evidence="6">
    <location>
        <begin position="69"/>
        <end position="89"/>
    </location>
</feature>
<protein>
    <recommendedName>
        <fullName evidence="8">GDT1 family protein</fullName>
    </recommendedName>
</protein>
<evidence type="ECO:0000313" key="7">
    <source>
        <dbReference type="EMBL" id="KKN44149.1"/>
    </source>
</evidence>